<comment type="caution">
    <text evidence="2">The sequence shown here is derived from an EMBL/GenBank/DDBJ whole genome shotgun (WGS) entry which is preliminary data.</text>
</comment>
<protein>
    <submittedName>
        <fullName evidence="2">Uncharacterized protein</fullName>
    </submittedName>
</protein>
<dbReference type="EMBL" id="BAAAUD010000039">
    <property type="protein sequence ID" value="GAA2951121.1"/>
    <property type="molecule type" value="Genomic_DNA"/>
</dbReference>
<sequence>MKAGHSAHNGLRAELRATALLLRTDRDPDPTLTPTRPAPRPDPTRQPAPGATTGVKTRWPAARHCGYNPRSSRLPPWSAAARTETGRPTP</sequence>
<feature type="region of interest" description="Disordered" evidence="1">
    <location>
        <begin position="21"/>
        <end position="90"/>
    </location>
</feature>
<evidence type="ECO:0000256" key="1">
    <source>
        <dbReference type="SAM" id="MobiDB-lite"/>
    </source>
</evidence>
<evidence type="ECO:0000313" key="3">
    <source>
        <dbReference type="Proteomes" id="UP001500403"/>
    </source>
</evidence>
<accession>A0ABP6JYF1</accession>
<reference evidence="3" key="1">
    <citation type="journal article" date="2019" name="Int. J. Syst. Evol. Microbiol.">
        <title>The Global Catalogue of Microorganisms (GCM) 10K type strain sequencing project: providing services to taxonomists for standard genome sequencing and annotation.</title>
        <authorList>
            <consortium name="The Broad Institute Genomics Platform"/>
            <consortium name="The Broad Institute Genome Sequencing Center for Infectious Disease"/>
            <person name="Wu L."/>
            <person name="Ma J."/>
        </authorList>
    </citation>
    <scope>NUCLEOTIDE SEQUENCE [LARGE SCALE GENOMIC DNA]</scope>
    <source>
        <strain evidence="3">JCM 9088</strain>
    </source>
</reference>
<dbReference type="Proteomes" id="UP001500403">
    <property type="component" value="Unassembled WGS sequence"/>
</dbReference>
<feature type="compositionally biased region" description="Pro residues" evidence="1">
    <location>
        <begin position="36"/>
        <end position="46"/>
    </location>
</feature>
<proteinExistence type="predicted"/>
<organism evidence="2 3">
    <name type="scientific">Streptomyces enissocaesilis</name>
    <dbReference type="NCBI Taxonomy" id="332589"/>
    <lineage>
        <taxon>Bacteria</taxon>
        <taxon>Bacillati</taxon>
        <taxon>Actinomycetota</taxon>
        <taxon>Actinomycetes</taxon>
        <taxon>Kitasatosporales</taxon>
        <taxon>Streptomycetaceae</taxon>
        <taxon>Streptomyces</taxon>
        <taxon>Streptomyces rochei group</taxon>
    </lineage>
</organism>
<gene>
    <name evidence="2" type="ORF">GCM10010446_40460</name>
</gene>
<keyword evidence="3" id="KW-1185">Reference proteome</keyword>
<evidence type="ECO:0000313" key="2">
    <source>
        <dbReference type="EMBL" id="GAA2951121.1"/>
    </source>
</evidence>
<name>A0ABP6JYF1_9ACTN</name>